<evidence type="ECO:0000313" key="1">
    <source>
        <dbReference type="EMBL" id="AIC93442.1"/>
    </source>
</evidence>
<name>A0A060LTH8_9BACI</name>
<keyword evidence="2" id="KW-1185">Reference proteome</keyword>
<dbReference type="Pfam" id="PF24715">
    <property type="entry name" value="YxiF"/>
    <property type="match status" value="1"/>
</dbReference>
<dbReference type="InterPro" id="IPR057807">
    <property type="entry name" value="YxiF"/>
</dbReference>
<dbReference type="EMBL" id="CP003923">
    <property type="protein sequence ID" value="AIC93442.1"/>
    <property type="molecule type" value="Genomic_DNA"/>
</dbReference>
<dbReference type="RefSeq" id="WP_038477517.1">
    <property type="nucleotide sequence ID" value="NZ_CP003923.1"/>
</dbReference>
<evidence type="ECO:0000313" key="2">
    <source>
        <dbReference type="Proteomes" id="UP000027142"/>
    </source>
</evidence>
<dbReference type="KEGG" id="ble:BleG1_0834"/>
<protein>
    <submittedName>
        <fullName evidence="1">Uncharacterized protein</fullName>
    </submittedName>
</protein>
<proteinExistence type="predicted"/>
<dbReference type="AlphaFoldDB" id="A0A060LTH8"/>
<dbReference type="PATRIC" id="fig|1246626.3.peg.835"/>
<accession>A0A060LTH8</accession>
<dbReference type="Proteomes" id="UP000027142">
    <property type="component" value="Chromosome"/>
</dbReference>
<gene>
    <name evidence="1" type="ORF">BleG1_0834</name>
</gene>
<reference evidence="1 2" key="1">
    <citation type="journal article" date="2014" name="Gene">
        <title>A comparative genomic analysis of the alkalitolerant soil bacterium Bacillus lehensis G1.</title>
        <authorList>
            <person name="Noor Y.M."/>
            <person name="Samsulrizal N.H."/>
            <person name="Jema'on N.A."/>
            <person name="Low K.O."/>
            <person name="Ramli A.N."/>
            <person name="Alias N.I."/>
            <person name="Damis S.I."/>
            <person name="Fuzi S.F."/>
            <person name="Isa M.N."/>
            <person name="Murad A.M."/>
            <person name="Raih M.F."/>
            <person name="Bakar F.D."/>
            <person name="Najimudin N."/>
            <person name="Mahadi N.M."/>
            <person name="Illias R.M."/>
        </authorList>
    </citation>
    <scope>NUCLEOTIDE SEQUENCE [LARGE SCALE GENOMIC DNA]</scope>
    <source>
        <strain evidence="1 2">G1</strain>
    </source>
</reference>
<sequence>MNDPLQKKLKENRKRGVRQKLEQELTSLRSKGLHYKYGDADESKRLLHTVLSYDEKKAKIELEMETVDEARQLVLKTINKLEPNQLTSHIYLFHEESDITGALSMKVSECVMHMDELFDFIQYEDGRLMNSFMILEPNGRFAICLFHTEYGQELLYVNHQVIE</sequence>
<dbReference type="STRING" id="1246626.BleG1_0834"/>
<dbReference type="OrthoDB" id="2907061at2"/>
<dbReference type="eggNOG" id="ENOG5030DKA">
    <property type="taxonomic scope" value="Bacteria"/>
</dbReference>
<organism evidence="1 2">
    <name type="scientific">Shouchella lehensis G1</name>
    <dbReference type="NCBI Taxonomy" id="1246626"/>
    <lineage>
        <taxon>Bacteria</taxon>
        <taxon>Bacillati</taxon>
        <taxon>Bacillota</taxon>
        <taxon>Bacilli</taxon>
        <taxon>Bacillales</taxon>
        <taxon>Bacillaceae</taxon>
        <taxon>Shouchella</taxon>
    </lineage>
</organism>
<dbReference type="HOGENOM" id="CLU_1575319_0_0_9"/>